<dbReference type="InterPro" id="IPR045886">
    <property type="entry name" value="ThiF/MoeB/HesA"/>
</dbReference>
<protein>
    <submittedName>
        <fullName evidence="2">Molybdopterin biosynthesis protein</fullName>
    </submittedName>
</protein>
<reference evidence="2" key="1">
    <citation type="journal article" date="2014" name="Int. J. Syst. Evol. Microbiol.">
        <title>Complete genome of a new Firmicutes species belonging to the dominant human colonic microbiota ('Ruminococcus bicirculans') reveals two chromosomes and a selective capacity to utilize plant glucans.</title>
        <authorList>
            <consortium name="NISC Comparative Sequencing Program"/>
            <person name="Wegmann U."/>
            <person name="Louis P."/>
            <person name="Goesmann A."/>
            <person name="Henrissat B."/>
            <person name="Duncan S.H."/>
            <person name="Flint H.J."/>
        </authorList>
    </citation>
    <scope>NUCLEOTIDE SEQUENCE</scope>
    <source>
        <strain evidence="2">NBRC 103408</strain>
    </source>
</reference>
<dbReference type="RefSeq" id="WP_169558926.1">
    <property type="nucleotide sequence ID" value="NZ_BSNF01000001.1"/>
</dbReference>
<evidence type="ECO:0000313" key="2">
    <source>
        <dbReference type="EMBL" id="GLQ04885.1"/>
    </source>
</evidence>
<gene>
    <name evidence="2" type="ORF">GCM10007924_01060</name>
</gene>
<dbReference type="Proteomes" id="UP001161409">
    <property type="component" value="Unassembled WGS sequence"/>
</dbReference>
<proteinExistence type="predicted"/>
<dbReference type="SUPFAM" id="SSF69572">
    <property type="entry name" value="Activating enzymes of the ubiquitin-like proteins"/>
    <property type="match status" value="1"/>
</dbReference>
<dbReference type="Pfam" id="PF00899">
    <property type="entry name" value="ThiF"/>
    <property type="match status" value="1"/>
</dbReference>
<dbReference type="Gene3D" id="3.40.50.720">
    <property type="entry name" value="NAD(P)-binding Rossmann-like Domain"/>
    <property type="match status" value="1"/>
</dbReference>
<evidence type="ECO:0000313" key="3">
    <source>
        <dbReference type="Proteomes" id="UP001161409"/>
    </source>
</evidence>
<comment type="caution">
    <text evidence="2">The sequence shown here is derived from an EMBL/GenBank/DDBJ whole genome shotgun (WGS) entry which is preliminary data.</text>
</comment>
<keyword evidence="3" id="KW-1185">Reference proteome</keyword>
<organism evidence="2 3">
    <name type="scientific">Sneathiella chinensis</name>
    <dbReference type="NCBI Taxonomy" id="349750"/>
    <lineage>
        <taxon>Bacteria</taxon>
        <taxon>Pseudomonadati</taxon>
        <taxon>Pseudomonadota</taxon>
        <taxon>Alphaproteobacteria</taxon>
        <taxon>Sneathiellales</taxon>
        <taxon>Sneathiellaceae</taxon>
        <taxon>Sneathiella</taxon>
    </lineage>
</organism>
<sequence>MNLTDDQLDRYARHIVLREVGGIGQKKLLQSKVLVVGAGGLGSPLVLYLAAAGVGTIGVVDDDVVDLSNLQRQIAHGTRDIDRLKVDSARDAVARINPDVTVVPYAERLTADNVERIFGDYDLIADGSDNFSTRFLINDACFFLKKTLVSAAMLQFEGQLSTYKAHQGPEHPCYRCIFPAPPPPDVAQTCGEAGILGALAGAMGSLQGIEVLKELLGIGDSMSGSLLIYDALATNFRKVKVRRDPGCSLCGDTPTITGLSE</sequence>
<dbReference type="CDD" id="cd00757">
    <property type="entry name" value="ThiF_MoeB_HesA_family"/>
    <property type="match status" value="1"/>
</dbReference>
<accession>A0ABQ5U116</accession>
<dbReference type="InterPro" id="IPR000594">
    <property type="entry name" value="ThiF_NAD_FAD-bd"/>
</dbReference>
<evidence type="ECO:0000259" key="1">
    <source>
        <dbReference type="Pfam" id="PF00899"/>
    </source>
</evidence>
<reference evidence="2" key="2">
    <citation type="submission" date="2023-01" db="EMBL/GenBank/DDBJ databases">
        <title>Draft genome sequence of Sneathiella chinensis strain NBRC 103408.</title>
        <authorList>
            <person name="Sun Q."/>
            <person name="Mori K."/>
        </authorList>
    </citation>
    <scope>NUCLEOTIDE SEQUENCE</scope>
    <source>
        <strain evidence="2">NBRC 103408</strain>
    </source>
</reference>
<dbReference type="InterPro" id="IPR035985">
    <property type="entry name" value="Ubiquitin-activating_enz"/>
</dbReference>
<dbReference type="EMBL" id="BSNF01000001">
    <property type="protein sequence ID" value="GLQ04885.1"/>
    <property type="molecule type" value="Genomic_DNA"/>
</dbReference>
<dbReference type="NCBIfam" id="NF004281">
    <property type="entry name" value="PRK05690.1"/>
    <property type="match status" value="1"/>
</dbReference>
<dbReference type="PANTHER" id="PTHR10953">
    <property type="entry name" value="UBIQUITIN-ACTIVATING ENZYME E1"/>
    <property type="match status" value="1"/>
</dbReference>
<dbReference type="PANTHER" id="PTHR10953:SF102">
    <property type="entry name" value="ADENYLYLTRANSFERASE AND SULFURTRANSFERASE MOCS3"/>
    <property type="match status" value="1"/>
</dbReference>
<feature type="domain" description="THIF-type NAD/FAD binding fold" evidence="1">
    <location>
        <begin position="11"/>
        <end position="248"/>
    </location>
</feature>
<name>A0ABQ5U116_9PROT</name>